<protein>
    <submittedName>
        <fullName evidence="7">Pur regulon 18 kDa protein</fullName>
    </submittedName>
</protein>
<gene>
    <name evidence="7" type="primary">cvpA_1</name>
    <name evidence="7" type="ORF">BN59_01519</name>
</gene>
<dbReference type="STRING" id="1034943.BN59_01519"/>
<accession>A0A078KW54</accession>
<dbReference type="GO" id="GO:0009403">
    <property type="term" value="P:toxin biosynthetic process"/>
    <property type="evidence" value="ECO:0007669"/>
    <property type="project" value="InterPro"/>
</dbReference>
<dbReference type="PANTHER" id="PTHR36926:SF1">
    <property type="entry name" value="COLICIN V PRODUCTION PROTEIN"/>
    <property type="match status" value="1"/>
</dbReference>
<evidence type="ECO:0000256" key="6">
    <source>
        <dbReference type="SAM" id="Phobius"/>
    </source>
</evidence>
<evidence type="ECO:0000256" key="4">
    <source>
        <dbReference type="ARBA" id="ARBA00023136"/>
    </source>
</evidence>
<organism evidence="7 8">
    <name type="scientific">Legionella massiliensis</name>
    <dbReference type="NCBI Taxonomy" id="1034943"/>
    <lineage>
        <taxon>Bacteria</taxon>
        <taxon>Pseudomonadati</taxon>
        <taxon>Pseudomonadota</taxon>
        <taxon>Gammaproteobacteria</taxon>
        <taxon>Legionellales</taxon>
        <taxon>Legionellaceae</taxon>
        <taxon>Legionella</taxon>
    </lineage>
</organism>
<dbReference type="InterPro" id="IPR003825">
    <property type="entry name" value="Colicin-V_CvpA"/>
</dbReference>
<proteinExistence type="predicted"/>
<keyword evidence="3 6" id="KW-1133">Transmembrane helix</keyword>
<feature type="region of interest" description="Disordered" evidence="5">
    <location>
        <begin position="178"/>
        <end position="208"/>
    </location>
</feature>
<feature type="transmembrane region" description="Helical" evidence="6">
    <location>
        <begin position="69"/>
        <end position="93"/>
    </location>
</feature>
<dbReference type="EMBL" id="CCSB01000002">
    <property type="protein sequence ID" value="CDZ77237.1"/>
    <property type="molecule type" value="Genomic_DNA"/>
</dbReference>
<feature type="transmembrane region" description="Helical" evidence="6">
    <location>
        <begin position="6"/>
        <end position="25"/>
    </location>
</feature>
<dbReference type="GO" id="GO:0016020">
    <property type="term" value="C:membrane"/>
    <property type="evidence" value="ECO:0007669"/>
    <property type="project" value="UniProtKB-SubCell"/>
</dbReference>
<evidence type="ECO:0000313" key="8">
    <source>
        <dbReference type="Proteomes" id="UP000044071"/>
    </source>
</evidence>
<reference evidence="7 8" key="1">
    <citation type="submission" date="2014-06" db="EMBL/GenBank/DDBJ databases">
        <authorList>
            <person name="Urmite Genomes Urmite Genomes"/>
        </authorList>
    </citation>
    <scope>NUCLEOTIDE SEQUENCE [LARGE SCALE GENOMIC DNA]</scope>
</reference>
<evidence type="ECO:0000256" key="2">
    <source>
        <dbReference type="ARBA" id="ARBA00022692"/>
    </source>
</evidence>
<comment type="subcellular location">
    <subcellularLocation>
        <location evidence="1">Membrane</location>
        <topology evidence="1">Multi-pass membrane protein</topology>
    </subcellularLocation>
</comment>
<evidence type="ECO:0000256" key="3">
    <source>
        <dbReference type="ARBA" id="ARBA00022989"/>
    </source>
</evidence>
<dbReference type="RefSeq" id="WP_043873820.1">
    <property type="nucleotide sequence ID" value="NZ_CCVW01000002.1"/>
</dbReference>
<dbReference type="Pfam" id="PF02674">
    <property type="entry name" value="Colicin_V"/>
    <property type="match status" value="1"/>
</dbReference>
<dbReference type="eggNOG" id="COG1286">
    <property type="taxonomic scope" value="Bacteria"/>
</dbReference>
<dbReference type="AlphaFoldDB" id="A0A078KW54"/>
<keyword evidence="8" id="KW-1185">Reference proteome</keyword>
<keyword evidence="4 6" id="KW-0472">Membrane</keyword>
<evidence type="ECO:0000256" key="5">
    <source>
        <dbReference type="SAM" id="MobiDB-lite"/>
    </source>
</evidence>
<dbReference type="PANTHER" id="PTHR36926">
    <property type="entry name" value="COLICIN V PRODUCTION PROTEIN"/>
    <property type="match status" value="1"/>
</dbReference>
<dbReference type="InterPro" id="IPR052719">
    <property type="entry name" value="CvpA-like"/>
</dbReference>
<feature type="transmembrane region" description="Helical" evidence="6">
    <location>
        <begin position="105"/>
        <end position="129"/>
    </location>
</feature>
<name>A0A078KW54_9GAMM</name>
<dbReference type="Proteomes" id="UP000044071">
    <property type="component" value="Unassembled WGS sequence"/>
</dbReference>
<evidence type="ECO:0000313" key="7">
    <source>
        <dbReference type="EMBL" id="CDZ77237.1"/>
    </source>
</evidence>
<keyword evidence="2 6" id="KW-0812">Transmembrane</keyword>
<feature type="compositionally biased region" description="Polar residues" evidence="5">
    <location>
        <begin position="182"/>
        <end position="208"/>
    </location>
</feature>
<dbReference type="OrthoDB" id="9810601at2"/>
<sequence>MNTVMNWIDLGFFIIFLLSFIFGLVRGFIRSIVSLFFLIVAVYLGIKYAPQLAEYFAKPKGNDQAIPYLLLIGMFLLIFIVTLIIGGFVNYFLRMIFLFSDLGFIDNFFGALFGLVRAAIITIIIIYIVQLTPSASKPEWRESKVVMYFQPMTEWIVNKISPTLQNLKEKVNKTIEKIEPKNSGSTNTVPANTQPVNTQPANTGTTKF</sequence>
<feature type="transmembrane region" description="Helical" evidence="6">
    <location>
        <begin position="32"/>
        <end position="49"/>
    </location>
</feature>
<evidence type="ECO:0000256" key="1">
    <source>
        <dbReference type="ARBA" id="ARBA00004141"/>
    </source>
</evidence>